<feature type="compositionally biased region" description="Basic and acidic residues" evidence="1">
    <location>
        <begin position="204"/>
        <end position="219"/>
    </location>
</feature>
<dbReference type="RefSeq" id="XP_024742995.1">
    <property type="nucleotide sequence ID" value="XM_024886339.1"/>
</dbReference>
<feature type="region of interest" description="Disordered" evidence="1">
    <location>
        <begin position="83"/>
        <end position="146"/>
    </location>
</feature>
<protein>
    <submittedName>
        <fullName evidence="2">Uncharacterized protein</fullName>
    </submittedName>
</protein>
<keyword evidence="3" id="KW-1185">Reference proteome</keyword>
<evidence type="ECO:0000313" key="3">
    <source>
        <dbReference type="Proteomes" id="UP000235371"/>
    </source>
</evidence>
<dbReference type="GeneID" id="36594416"/>
<organism evidence="2 3">
    <name type="scientific">Hyaloscypha bicolor E</name>
    <dbReference type="NCBI Taxonomy" id="1095630"/>
    <lineage>
        <taxon>Eukaryota</taxon>
        <taxon>Fungi</taxon>
        <taxon>Dikarya</taxon>
        <taxon>Ascomycota</taxon>
        <taxon>Pezizomycotina</taxon>
        <taxon>Leotiomycetes</taxon>
        <taxon>Helotiales</taxon>
        <taxon>Hyaloscyphaceae</taxon>
        <taxon>Hyaloscypha</taxon>
        <taxon>Hyaloscypha bicolor</taxon>
    </lineage>
</organism>
<feature type="region of interest" description="Disordered" evidence="1">
    <location>
        <begin position="204"/>
        <end position="227"/>
    </location>
</feature>
<dbReference type="STRING" id="1095630.A0A2J6TSU7"/>
<dbReference type="EMBL" id="KZ613745">
    <property type="protein sequence ID" value="PMD66091.1"/>
    <property type="molecule type" value="Genomic_DNA"/>
</dbReference>
<accession>A0A2J6TSU7</accession>
<dbReference type="Proteomes" id="UP000235371">
    <property type="component" value="Unassembled WGS sequence"/>
</dbReference>
<gene>
    <name evidence="2" type="ORF">K444DRAFT_659310</name>
</gene>
<name>A0A2J6TSU7_9HELO</name>
<evidence type="ECO:0000313" key="2">
    <source>
        <dbReference type="EMBL" id="PMD66091.1"/>
    </source>
</evidence>
<dbReference type="AlphaFoldDB" id="A0A2J6TSU7"/>
<sequence length="227" mass="26036">MPTFQNLCLGKEGQATRPWIMARWAPYQKSQPPKRAWSPEARIKNTMTSPQKSPESGFALQKYLLLHSQHDALQKRLDQITTSFPTTSSTSRSPNHRYASLSSSPSSDDGMYLPSPPRKARNHHRAGSIPQSRPRPALKTRRSSLPTVIDESVLGEIEQDEMKLKDVNQQIKSTLTELLNCESVRGDRRYRMWIQTRLMDTEKELKKDRSKSYDRRGSEDASGMMFK</sequence>
<proteinExistence type="predicted"/>
<dbReference type="OrthoDB" id="4509729at2759"/>
<feature type="compositionally biased region" description="Low complexity" evidence="1">
    <location>
        <begin position="83"/>
        <end position="93"/>
    </location>
</feature>
<evidence type="ECO:0000256" key="1">
    <source>
        <dbReference type="SAM" id="MobiDB-lite"/>
    </source>
</evidence>
<reference evidence="2 3" key="1">
    <citation type="submission" date="2016-04" db="EMBL/GenBank/DDBJ databases">
        <title>A degradative enzymes factory behind the ericoid mycorrhizal symbiosis.</title>
        <authorList>
            <consortium name="DOE Joint Genome Institute"/>
            <person name="Martino E."/>
            <person name="Morin E."/>
            <person name="Grelet G."/>
            <person name="Kuo A."/>
            <person name="Kohler A."/>
            <person name="Daghino S."/>
            <person name="Barry K."/>
            <person name="Choi C."/>
            <person name="Cichocki N."/>
            <person name="Clum A."/>
            <person name="Copeland A."/>
            <person name="Hainaut M."/>
            <person name="Haridas S."/>
            <person name="Labutti K."/>
            <person name="Lindquist E."/>
            <person name="Lipzen A."/>
            <person name="Khouja H.-R."/>
            <person name="Murat C."/>
            <person name="Ohm R."/>
            <person name="Olson A."/>
            <person name="Spatafora J."/>
            <person name="Veneault-Fourrey C."/>
            <person name="Henrissat B."/>
            <person name="Grigoriev I."/>
            <person name="Martin F."/>
            <person name="Perotto S."/>
        </authorList>
    </citation>
    <scope>NUCLEOTIDE SEQUENCE [LARGE SCALE GENOMIC DNA]</scope>
    <source>
        <strain evidence="2 3">E</strain>
    </source>
</reference>
<dbReference type="InParanoid" id="A0A2J6TSU7"/>